<evidence type="ECO:0000313" key="8">
    <source>
        <dbReference type="Proteomes" id="UP001283361"/>
    </source>
</evidence>
<dbReference type="CDD" id="cd00637">
    <property type="entry name" value="7tm_classA_rhodopsin-like"/>
    <property type="match status" value="1"/>
</dbReference>
<dbReference type="GO" id="GO:0004930">
    <property type="term" value="F:G protein-coupled receptor activity"/>
    <property type="evidence" value="ECO:0007669"/>
    <property type="project" value="InterPro"/>
</dbReference>
<reference evidence="7" key="1">
    <citation type="journal article" date="2023" name="G3 (Bethesda)">
        <title>A reference genome for the long-term kleptoplast-retaining sea slug Elysia crispata morphotype clarki.</title>
        <authorList>
            <person name="Eastman K.E."/>
            <person name="Pendleton A.L."/>
            <person name="Shaikh M.A."/>
            <person name="Suttiyut T."/>
            <person name="Ogas R."/>
            <person name="Tomko P."/>
            <person name="Gavelis G."/>
            <person name="Widhalm J.R."/>
            <person name="Wisecaver J.H."/>
        </authorList>
    </citation>
    <scope>NUCLEOTIDE SEQUENCE</scope>
    <source>
        <strain evidence="7">ECLA1</strain>
    </source>
</reference>
<dbReference type="InterPro" id="IPR000276">
    <property type="entry name" value="GPCR_Rhodpsn"/>
</dbReference>
<evidence type="ECO:0000256" key="3">
    <source>
        <dbReference type="ARBA" id="ARBA00022989"/>
    </source>
</evidence>
<proteinExistence type="predicted"/>
<evidence type="ECO:0000256" key="2">
    <source>
        <dbReference type="ARBA" id="ARBA00022692"/>
    </source>
</evidence>
<evidence type="ECO:0000256" key="4">
    <source>
        <dbReference type="ARBA" id="ARBA00023136"/>
    </source>
</evidence>
<comment type="caution">
    <text evidence="7">The sequence shown here is derived from an EMBL/GenBank/DDBJ whole genome shotgun (WGS) entry which is preliminary data.</text>
</comment>
<name>A0AAE0XQ49_9GAST</name>
<dbReference type="PANTHER" id="PTHR45698:SF1">
    <property type="entry name" value="TRACE AMINE-ASSOCIATED RECEPTOR 13C-LIKE"/>
    <property type="match status" value="1"/>
</dbReference>
<feature type="domain" description="G-protein coupled receptors family 1 profile" evidence="6">
    <location>
        <begin position="1"/>
        <end position="152"/>
    </location>
</feature>
<dbReference type="SUPFAM" id="SSF81321">
    <property type="entry name" value="Family A G protein-coupled receptor-like"/>
    <property type="match status" value="1"/>
</dbReference>
<keyword evidence="2 5" id="KW-0812">Transmembrane</keyword>
<dbReference type="AlphaFoldDB" id="A0AAE0XQ49"/>
<dbReference type="PANTHER" id="PTHR45698">
    <property type="entry name" value="TRACE AMINE-ASSOCIATED RECEPTOR 19N-RELATED"/>
    <property type="match status" value="1"/>
</dbReference>
<comment type="subcellular location">
    <subcellularLocation>
        <location evidence="1">Membrane</location>
    </subcellularLocation>
</comment>
<dbReference type="Proteomes" id="UP001283361">
    <property type="component" value="Unassembled WGS sequence"/>
</dbReference>
<gene>
    <name evidence="7" type="ORF">RRG08_042692</name>
</gene>
<keyword evidence="4 5" id="KW-0472">Membrane</keyword>
<dbReference type="InterPro" id="IPR017452">
    <property type="entry name" value="GPCR_Rhodpsn_7TM"/>
</dbReference>
<feature type="transmembrane region" description="Helical" evidence="5">
    <location>
        <begin position="7"/>
        <end position="27"/>
    </location>
</feature>
<feature type="transmembrane region" description="Helical" evidence="5">
    <location>
        <begin position="108"/>
        <end position="127"/>
    </location>
</feature>
<feature type="transmembrane region" description="Helical" evidence="5">
    <location>
        <begin position="133"/>
        <end position="154"/>
    </location>
</feature>
<accession>A0AAE0XQ49</accession>
<sequence>MVSARRTVSIIAGAWCGASAFGLSILYNNNFKEEVGCHSQTTISRSYAWIRLALFVSTSLISGFCHLSIQLTALRHMRQIDVAKQVAKRMRSLRGTTASSLRLIKTFFIMYLLLLVCWLPGLIAFSLGVQGALMNVVVILAELNAVLNILVYILGNRQFRCAVADLLAQRPPTEMSI</sequence>
<organism evidence="7 8">
    <name type="scientific">Elysia crispata</name>
    <name type="common">lettuce slug</name>
    <dbReference type="NCBI Taxonomy" id="231223"/>
    <lineage>
        <taxon>Eukaryota</taxon>
        <taxon>Metazoa</taxon>
        <taxon>Spiralia</taxon>
        <taxon>Lophotrochozoa</taxon>
        <taxon>Mollusca</taxon>
        <taxon>Gastropoda</taxon>
        <taxon>Heterobranchia</taxon>
        <taxon>Euthyneura</taxon>
        <taxon>Panpulmonata</taxon>
        <taxon>Sacoglossa</taxon>
        <taxon>Placobranchoidea</taxon>
        <taxon>Plakobranchidae</taxon>
        <taxon>Elysia</taxon>
    </lineage>
</organism>
<dbReference type="PRINTS" id="PR00237">
    <property type="entry name" value="GPCRRHODOPSN"/>
</dbReference>
<evidence type="ECO:0000259" key="6">
    <source>
        <dbReference type="PROSITE" id="PS50262"/>
    </source>
</evidence>
<keyword evidence="8" id="KW-1185">Reference proteome</keyword>
<keyword evidence="3 5" id="KW-1133">Transmembrane helix</keyword>
<feature type="transmembrane region" description="Helical" evidence="5">
    <location>
        <begin position="47"/>
        <end position="69"/>
    </location>
</feature>
<dbReference type="EMBL" id="JAWDGP010007852">
    <property type="protein sequence ID" value="KAK3702705.1"/>
    <property type="molecule type" value="Genomic_DNA"/>
</dbReference>
<evidence type="ECO:0000256" key="1">
    <source>
        <dbReference type="ARBA" id="ARBA00004370"/>
    </source>
</evidence>
<dbReference type="GO" id="GO:0016020">
    <property type="term" value="C:membrane"/>
    <property type="evidence" value="ECO:0007669"/>
    <property type="project" value="UniProtKB-SubCell"/>
</dbReference>
<evidence type="ECO:0000256" key="5">
    <source>
        <dbReference type="SAM" id="Phobius"/>
    </source>
</evidence>
<protein>
    <recommendedName>
        <fullName evidence="6">G-protein coupled receptors family 1 profile domain-containing protein</fullName>
    </recommendedName>
</protein>
<evidence type="ECO:0000313" key="7">
    <source>
        <dbReference type="EMBL" id="KAK3702705.1"/>
    </source>
</evidence>
<dbReference type="PROSITE" id="PS50262">
    <property type="entry name" value="G_PROTEIN_RECEP_F1_2"/>
    <property type="match status" value="1"/>
</dbReference>
<dbReference type="Gene3D" id="1.20.1070.10">
    <property type="entry name" value="Rhodopsin 7-helix transmembrane proteins"/>
    <property type="match status" value="1"/>
</dbReference>